<evidence type="ECO:0000313" key="2">
    <source>
        <dbReference type="Proteomes" id="UP000002301"/>
    </source>
</evidence>
<dbReference type="STRING" id="439375.Oant_3082"/>
<dbReference type="AlphaFoldDB" id="A6X3I6"/>
<reference evidence="1 2" key="1">
    <citation type="journal article" date="2011" name="J. Bacteriol.">
        <title>Genome of Ochrobactrum anthropi ATCC 49188 T, a versatile opportunistic pathogen and symbiont of several eukaryotic hosts.</title>
        <authorList>
            <person name="Chain P.S."/>
            <person name="Lang D.M."/>
            <person name="Comerci D.J."/>
            <person name="Malfatti S.A."/>
            <person name="Vergez L.M."/>
            <person name="Shin M."/>
            <person name="Ugalde R.A."/>
            <person name="Garcia E."/>
            <person name="Tolmasky M.E."/>
        </authorList>
    </citation>
    <scope>NUCLEOTIDE SEQUENCE [LARGE SCALE GENOMIC DNA]</scope>
    <source>
        <strain evidence="2">ATCC 49188 / DSM 6882 / CCUG 24695 / JCM 21032 / LMG 3331 / NBRC 15819 / NCTC 12168 / Alc 37</strain>
    </source>
</reference>
<proteinExistence type="predicted"/>
<name>A6X3I6_BRUA4</name>
<organism evidence="1 2">
    <name type="scientific">Brucella anthropi (strain ATCC 49188 / DSM 6882 / CCUG 24695 / JCM 21032 / LMG 3331 / NBRC 15819 / NCTC 12168 / Alc 37)</name>
    <name type="common">Ochrobactrum anthropi</name>
    <dbReference type="NCBI Taxonomy" id="439375"/>
    <lineage>
        <taxon>Bacteria</taxon>
        <taxon>Pseudomonadati</taxon>
        <taxon>Pseudomonadota</taxon>
        <taxon>Alphaproteobacteria</taxon>
        <taxon>Hyphomicrobiales</taxon>
        <taxon>Brucellaceae</taxon>
        <taxon>Brucella/Ochrobactrum group</taxon>
        <taxon>Brucella</taxon>
    </lineage>
</organism>
<sequence>MPAILNCETIEMAGNSLRFDEPKFLRIEPREEANGMEFPRDIEDAARNLWLEVSETNEKVAPIDIIALAILRERQRCATIALCVFDDEEWSDEYRMAGGLAADAILAGNSNISD</sequence>
<accession>A6X3I6</accession>
<evidence type="ECO:0000313" key="1">
    <source>
        <dbReference type="EMBL" id="ABS15790.1"/>
    </source>
</evidence>
<protein>
    <submittedName>
        <fullName evidence="1">Uncharacterized protein</fullName>
    </submittedName>
</protein>
<dbReference type="KEGG" id="oan:Oant_3082"/>
<dbReference type="EMBL" id="CP000759">
    <property type="protein sequence ID" value="ABS15790.1"/>
    <property type="molecule type" value="Genomic_DNA"/>
</dbReference>
<gene>
    <name evidence="1" type="ordered locus">Oant_3082</name>
</gene>
<keyword evidence="2" id="KW-1185">Reference proteome</keyword>
<dbReference type="Proteomes" id="UP000002301">
    <property type="component" value="Chromosome 2"/>
</dbReference>
<dbReference type="HOGENOM" id="CLU_170301_0_0_5"/>